<dbReference type="Proteomes" id="UP000034846">
    <property type="component" value="Unassembled WGS sequence"/>
</dbReference>
<dbReference type="InterPro" id="IPR027417">
    <property type="entry name" value="P-loop_NTPase"/>
</dbReference>
<evidence type="ECO:0000259" key="1">
    <source>
        <dbReference type="Pfam" id="PF04851"/>
    </source>
</evidence>
<dbReference type="GO" id="GO:0005524">
    <property type="term" value="F:ATP binding"/>
    <property type="evidence" value="ECO:0007669"/>
    <property type="project" value="InterPro"/>
</dbReference>
<reference evidence="2 3" key="1">
    <citation type="journal article" date="2015" name="Nature">
        <title>rRNA introns, odd ribosomes, and small enigmatic genomes across a large radiation of phyla.</title>
        <authorList>
            <person name="Brown C.T."/>
            <person name="Hug L.A."/>
            <person name="Thomas B.C."/>
            <person name="Sharon I."/>
            <person name="Castelle C.J."/>
            <person name="Singh A."/>
            <person name="Wilkins M.J."/>
            <person name="Williams K.H."/>
            <person name="Banfield J.F."/>
        </authorList>
    </citation>
    <scope>NUCLEOTIDE SEQUENCE [LARGE SCALE GENOMIC DNA]</scope>
</reference>
<evidence type="ECO:0000313" key="2">
    <source>
        <dbReference type="EMBL" id="KKW28246.1"/>
    </source>
</evidence>
<dbReference type="SUPFAM" id="SSF52540">
    <property type="entry name" value="P-loop containing nucleoside triphosphate hydrolases"/>
    <property type="match status" value="1"/>
</dbReference>
<gene>
    <name evidence="2" type="ORF">UY72_C0079G0004</name>
</gene>
<name>A0A0G1XBB2_9BACT</name>
<organism evidence="2 3">
    <name type="scientific">Candidatus Uhrbacteria bacterium GW2011_GWD2_52_7</name>
    <dbReference type="NCBI Taxonomy" id="1618989"/>
    <lineage>
        <taxon>Bacteria</taxon>
        <taxon>Candidatus Uhriibacteriota</taxon>
    </lineage>
</organism>
<dbReference type="InterPro" id="IPR006935">
    <property type="entry name" value="Helicase/UvrB_N"/>
</dbReference>
<evidence type="ECO:0000313" key="3">
    <source>
        <dbReference type="Proteomes" id="UP000034846"/>
    </source>
</evidence>
<dbReference type="GO" id="GO:0016787">
    <property type="term" value="F:hydrolase activity"/>
    <property type="evidence" value="ECO:0007669"/>
    <property type="project" value="InterPro"/>
</dbReference>
<dbReference type="Pfam" id="PF04851">
    <property type="entry name" value="ResIII"/>
    <property type="match status" value="1"/>
</dbReference>
<feature type="domain" description="Helicase/UvrB N-terminal" evidence="1">
    <location>
        <begin position="63"/>
        <end position="140"/>
    </location>
</feature>
<sequence>MSPQIIRRRAGSHDIRRAGEQTVHLLESGFTFRTMSDRLQAGAKAMRQGIETGKPLIPTVGIENREDQNAIIAKLLVYIEEAAAASRNALQPTTRARLVAAARTGKTIVMIRAVSLLGLRTVILAPSTTIVEKTVAEFRAKLPGVPVTL</sequence>
<comment type="caution">
    <text evidence="2">The sequence shown here is derived from an EMBL/GenBank/DDBJ whole genome shotgun (WGS) entry which is preliminary data.</text>
</comment>
<dbReference type="Gene3D" id="3.40.50.300">
    <property type="entry name" value="P-loop containing nucleotide triphosphate hydrolases"/>
    <property type="match status" value="1"/>
</dbReference>
<accession>A0A0G1XBB2</accession>
<proteinExistence type="predicted"/>
<dbReference type="GO" id="GO:0003677">
    <property type="term" value="F:DNA binding"/>
    <property type="evidence" value="ECO:0007669"/>
    <property type="project" value="InterPro"/>
</dbReference>
<dbReference type="EMBL" id="LCRD01000079">
    <property type="protein sequence ID" value="KKW28246.1"/>
    <property type="molecule type" value="Genomic_DNA"/>
</dbReference>
<protein>
    <recommendedName>
        <fullName evidence="1">Helicase/UvrB N-terminal domain-containing protein</fullName>
    </recommendedName>
</protein>
<dbReference type="AlphaFoldDB" id="A0A0G1XBB2"/>